<evidence type="ECO:0000313" key="4">
    <source>
        <dbReference type="Proteomes" id="UP000886469"/>
    </source>
</evidence>
<dbReference type="InterPro" id="IPR011600">
    <property type="entry name" value="Pept_C14_caspase"/>
</dbReference>
<dbReference type="RefSeq" id="WP_169069694.1">
    <property type="nucleotide sequence ID" value="NZ_JAZKUC010000002.1"/>
</dbReference>
<dbReference type="InterPro" id="IPR001309">
    <property type="entry name" value="Pept_C14_p20"/>
</dbReference>
<accession>A0ABX1T8D4</accession>
<dbReference type="Proteomes" id="UP000886469">
    <property type="component" value="Unassembled WGS sequence"/>
</dbReference>
<evidence type="ECO:0000259" key="2">
    <source>
        <dbReference type="PROSITE" id="PS50208"/>
    </source>
</evidence>
<sequence>MTRIFLIAVSLIFALAAAGNALAAAERRVALVIGNNDYQNVTKLEKAVNDANAVARELKKIGFEVMAYNNVGQKKMNLAVNEFVQKISGGGVGVFFFAGHGLQVNNQNFLVPVDMDSPRSENDLADQAVSVLAIQDKIADAKAKFTLLVLDACRDNPLPKKSGTRSIGATRGLAPPQAPNGQVVLYSAGANQQALDKLGDNDNNPNGLFTREFLPSITQPGISATDAMRRVRSTVTQKAKSVGHDQQPALYEQTDGDFYFVAGQAPAGASTATTVVQTVDPKAVELAFWDSIKNSNTPDDFSDYLSKYPDGQFSALAKRRLTATSQTVTRGGDSAAAPAPAQLALSSQPRPAAETAPSIASKIEELGKMASLKVSDMRATKRDNLLRIQVEITNTSSSNQQLYYRFKWLDRDGFSVWDDEPWKPLLVYGLQKQLINVVGPTFKATDFRLILQSPNNISN</sequence>
<keyword evidence="1" id="KW-0732">Signal</keyword>
<evidence type="ECO:0000313" key="3">
    <source>
        <dbReference type="EMBL" id="NMQ04830.1"/>
    </source>
</evidence>
<reference evidence="3" key="1">
    <citation type="submission" date="2019-03" db="EMBL/GenBank/DDBJ databases">
        <title>Metabolic reconstructions from genomes of highly enriched 'Candidatus Accumulibacter' and 'Candidatus Competibacter' bioreactor populations.</title>
        <authorList>
            <person name="Annavajhala M.K."/>
            <person name="Welles L."/>
            <person name="Abbas B."/>
            <person name="Sorokin D."/>
            <person name="Park H."/>
            <person name="Van Loosdrecht M."/>
            <person name="Chandran K."/>
        </authorList>
    </citation>
    <scope>NUCLEOTIDE SEQUENCE</scope>
    <source>
        <strain evidence="3">SBR_L</strain>
    </source>
</reference>
<dbReference type="InterPro" id="IPR029030">
    <property type="entry name" value="Caspase-like_dom_sf"/>
</dbReference>
<feature type="signal peptide" evidence="1">
    <location>
        <begin position="1"/>
        <end position="23"/>
    </location>
</feature>
<organism evidence="3 4">
    <name type="scientific">Candidatus Accumulibacter contiguus</name>
    <dbReference type="NCBI Taxonomy" id="2954381"/>
    <lineage>
        <taxon>Bacteria</taxon>
        <taxon>Pseudomonadati</taxon>
        <taxon>Pseudomonadota</taxon>
        <taxon>Betaproteobacteria</taxon>
        <taxon>Candidatus Accumulibacter</taxon>
    </lineage>
</organism>
<feature type="domain" description="Caspase family p20" evidence="2">
    <location>
        <begin position="26"/>
        <end position="157"/>
    </location>
</feature>
<name>A0ABX1T8D4_9PROT</name>
<gene>
    <name evidence="3" type="ORF">E4Q08_05930</name>
</gene>
<dbReference type="PANTHER" id="PTHR22576:SF37">
    <property type="entry name" value="MUCOSA-ASSOCIATED LYMPHOID TISSUE LYMPHOMA TRANSLOCATION PROTEIN 1"/>
    <property type="match status" value="1"/>
</dbReference>
<dbReference type="EMBL" id="SPMX01000012">
    <property type="protein sequence ID" value="NMQ04830.1"/>
    <property type="molecule type" value="Genomic_DNA"/>
</dbReference>
<feature type="chain" id="PRO_5046050310" evidence="1">
    <location>
        <begin position="24"/>
        <end position="459"/>
    </location>
</feature>
<dbReference type="Gene3D" id="2.60.40.3230">
    <property type="match status" value="1"/>
</dbReference>
<dbReference type="PROSITE" id="PS50208">
    <property type="entry name" value="CASPASE_P20"/>
    <property type="match status" value="1"/>
</dbReference>
<proteinExistence type="predicted"/>
<dbReference type="InterPro" id="IPR038483">
    <property type="entry name" value="YcfL-like_sf"/>
</dbReference>
<dbReference type="InterPro" id="IPR010824">
    <property type="entry name" value="DUF1425"/>
</dbReference>
<evidence type="ECO:0000256" key="1">
    <source>
        <dbReference type="SAM" id="SignalP"/>
    </source>
</evidence>
<dbReference type="Pfam" id="PF07233">
    <property type="entry name" value="DUF1425"/>
    <property type="match status" value="1"/>
</dbReference>
<keyword evidence="4" id="KW-1185">Reference proteome</keyword>
<comment type="caution">
    <text evidence="3">The sequence shown here is derived from an EMBL/GenBank/DDBJ whole genome shotgun (WGS) entry which is preliminary data.</text>
</comment>
<dbReference type="Gene3D" id="3.40.50.1460">
    <property type="match status" value="1"/>
</dbReference>
<dbReference type="Pfam" id="PF00656">
    <property type="entry name" value="Peptidase_C14"/>
    <property type="match status" value="1"/>
</dbReference>
<dbReference type="PANTHER" id="PTHR22576">
    <property type="entry name" value="MUCOSA ASSOCIATED LYMPHOID TISSUE LYMPHOMA TRANSLOCATION PROTEIN 1/PARACASPASE"/>
    <property type="match status" value="1"/>
</dbReference>
<dbReference type="CDD" id="cd09030">
    <property type="entry name" value="DUF1425"/>
    <property type="match status" value="1"/>
</dbReference>
<dbReference type="SUPFAM" id="SSF52129">
    <property type="entry name" value="Caspase-like"/>
    <property type="match status" value="1"/>
</dbReference>
<dbReference type="InterPro" id="IPR052039">
    <property type="entry name" value="Caspase-related_regulators"/>
</dbReference>
<protein>
    <submittedName>
        <fullName evidence="3">DUF1425 domain-containing protein</fullName>
    </submittedName>
</protein>